<evidence type="ECO:0000313" key="3">
    <source>
        <dbReference type="EMBL" id="PJF45549.1"/>
    </source>
</evidence>
<accession>A0A2M8Q6W1</accession>
<dbReference type="GO" id="GO:0005886">
    <property type="term" value="C:plasma membrane"/>
    <property type="evidence" value="ECO:0007669"/>
    <property type="project" value="TreeGrafter"/>
</dbReference>
<dbReference type="PANTHER" id="PTHR11795:SF442">
    <property type="entry name" value="ABC TRANSPORTER ATP-BINDING PROTEIN"/>
    <property type="match status" value="1"/>
</dbReference>
<evidence type="ECO:0000256" key="2">
    <source>
        <dbReference type="SAM" id="Phobius"/>
    </source>
</evidence>
<comment type="caution">
    <text evidence="3">The sequence shown here is derived from an EMBL/GenBank/DDBJ whole genome shotgun (WGS) entry which is preliminary data.</text>
</comment>
<keyword evidence="2" id="KW-0472">Membrane</keyword>
<sequence>MVGAYVGALTMVTSGSLLAALIAAPTVAFVVGILLDRLVLRWLYDRDHLDQVLATFGVLLFMNELARAVFGAAAQPFPLPAALDWSLALPAGVTYPAWRLAIILAGASTAVALAWLLGRTKFGMLVRAAATN</sequence>
<organism evidence="3 4">
    <name type="scientific">Candidatus Thermofonsia Clade 3 bacterium</name>
    <dbReference type="NCBI Taxonomy" id="2364212"/>
    <lineage>
        <taxon>Bacteria</taxon>
        <taxon>Bacillati</taxon>
        <taxon>Chloroflexota</taxon>
        <taxon>Candidatus Thermofontia</taxon>
        <taxon>Candidatus Thermofonsia Clade 3</taxon>
    </lineage>
</organism>
<keyword evidence="2" id="KW-1133">Transmembrane helix</keyword>
<reference evidence="3 4" key="1">
    <citation type="submission" date="2017-11" db="EMBL/GenBank/DDBJ databases">
        <title>Evolution of Phototrophy in the Chloroflexi Phylum Driven by Horizontal Gene Transfer.</title>
        <authorList>
            <person name="Ward L.M."/>
            <person name="Hemp J."/>
            <person name="Shih P.M."/>
            <person name="Mcglynn S.E."/>
            <person name="Fischer W."/>
        </authorList>
    </citation>
    <scope>NUCLEOTIDE SEQUENCE [LARGE SCALE GENOMIC DNA]</scope>
    <source>
        <strain evidence="3">JP3_7</strain>
    </source>
</reference>
<evidence type="ECO:0000256" key="1">
    <source>
        <dbReference type="ARBA" id="ARBA00022448"/>
    </source>
</evidence>
<dbReference type="InterPro" id="IPR052157">
    <property type="entry name" value="BCAA_transport_permease"/>
</dbReference>
<proteinExistence type="predicted"/>
<name>A0A2M8Q6W1_9CHLR</name>
<dbReference type="Proteomes" id="UP000230790">
    <property type="component" value="Unassembled WGS sequence"/>
</dbReference>
<dbReference type="GO" id="GO:0022857">
    <property type="term" value="F:transmembrane transporter activity"/>
    <property type="evidence" value="ECO:0007669"/>
    <property type="project" value="TreeGrafter"/>
</dbReference>
<protein>
    <submittedName>
        <fullName evidence="3">Branched-chain amino acid ABC transporter permease</fullName>
    </submittedName>
</protein>
<keyword evidence="2" id="KW-0812">Transmembrane</keyword>
<keyword evidence="1" id="KW-0813">Transport</keyword>
<evidence type="ECO:0000313" key="4">
    <source>
        <dbReference type="Proteomes" id="UP000230790"/>
    </source>
</evidence>
<feature type="transmembrane region" description="Helical" evidence="2">
    <location>
        <begin position="52"/>
        <end position="77"/>
    </location>
</feature>
<feature type="transmembrane region" description="Helical" evidence="2">
    <location>
        <begin position="17"/>
        <end position="40"/>
    </location>
</feature>
<dbReference type="AlphaFoldDB" id="A0A2M8Q6W1"/>
<feature type="transmembrane region" description="Helical" evidence="2">
    <location>
        <begin position="97"/>
        <end position="117"/>
    </location>
</feature>
<feature type="non-terminal residue" evidence="3">
    <location>
        <position position="132"/>
    </location>
</feature>
<dbReference type="EMBL" id="PGTN01000983">
    <property type="protein sequence ID" value="PJF45549.1"/>
    <property type="molecule type" value="Genomic_DNA"/>
</dbReference>
<dbReference type="PANTHER" id="PTHR11795">
    <property type="entry name" value="BRANCHED-CHAIN AMINO ACID TRANSPORT SYSTEM PERMEASE PROTEIN LIVH"/>
    <property type="match status" value="1"/>
</dbReference>
<gene>
    <name evidence="3" type="ORF">CUN48_18325</name>
</gene>